<dbReference type="GeneTree" id="ENSGT00940000165924"/>
<dbReference type="InterPro" id="IPR016024">
    <property type="entry name" value="ARM-type_fold"/>
</dbReference>
<dbReference type="Pfam" id="PF00454">
    <property type="entry name" value="PI3_PI4_kinase"/>
    <property type="match status" value="1"/>
</dbReference>
<dbReference type="SUPFAM" id="SSF56112">
    <property type="entry name" value="Protein kinase-like (PK-like)"/>
    <property type="match status" value="1"/>
</dbReference>
<feature type="domain" description="PIK helical" evidence="5">
    <location>
        <begin position="188"/>
        <end position="396"/>
    </location>
</feature>
<evidence type="ECO:0000313" key="7">
    <source>
        <dbReference type="Proteomes" id="UP001108240"/>
    </source>
</evidence>
<dbReference type="PROSITE" id="PS51545">
    <property type="entry name" value="PIK_HELICAL"/>
    <property type="match status" value="1"/>
</dbReference>
<dbReference type="InterPro" id="IPR018936">
    <property type="entry name" value="PI3/4_kinase_CS"/>
</dbReference>
<reference evidence="6" key="2">
    <citation type="submission" date="2025-09" db="UniProtKB">
        <authorList>
            <consortium name="Ensembl"/>
        </authorList>
    </citation>
    <scope>IDENTIFICATION</scope>
</reference>
<sequence>MGQDEENKWDAHQQQEPCSDNSLVFICKFPVREGFQVLDSQEPIQIKLPAQCHVHQLRVHLCMQAEENNNFLSHLRFWIQNDIVHRTTRRRRRGMKFMMTIRYYKTLDAPWFQGTDGLQTVCVTVLAQKTTSKERIHFQGILNELIGYDLDSSDTNRLSGGGILDWRLPASCLENMLELHLSVVAISSLPENTVSREYWPLVDSLTGLSSSHEELSLNEDIVMISIWDSERKFRVKLLWFDIPELPSKVLPLIHVEATIIYGRETVSSVCSTSKEFTDEVLWNTWLEFDIPHVTGESVALELLSVDFADIKVRKLAVQRLDILSNDEVLKYLLQLVQVKIKPYQDSCLARFLLKRALRMSHECSFILEAYLLVINCLHKVALTVKVLYTDRTDLPSTGSNNCLKDCKVMASKKKPLWLEFSCVQSEAPASPPVSIIFKHGDDLRQDMLIIQTLMVMESIWKERGLDLNLVPYGCISIGYNTDCAKCVTIASVQRSQGGVAGAFKNNALYDYGRRLVSNIIHHFQAMEKFVNLCVATYVLGIGDRHNDNIIITDQGKGTKRVPFVLTPDFLYVMGRVKGHLYQWCPYLSLRAQSHLLVMLFSLILLTGIPELSMSQDMCYLRTALQQDQGEEEARNHFLQQIALCEQKGWSVKANWWFHMMAGIK</sequence>
<dbReference type="AlphaFoldDB" id="A0A9J8A928"/>
<dbReference type="GO" id="GO:0016477">
    <property type="term" value="P:cell migration"/>
    <property type="evidence" value="ECO:0007669"/>
    <property type="project" value="TreeGrafter"/>
</dbReference>
<dbReference type="InterPro" id="IPR035892">
    <property type="entry name" value="C2_domain_sf"/>
</dbReference>
<keyword evidence="2" id="KW-0808">Transferase</keyword>
<evidence type="ECO:0000313" key="6">
    <source>
        <dbReference type="Ensembl" id="ENSCCRP00000140513.1"/>
    </source>
</evidence>
<dbReference type="SMART" id="SM00145">
    <property type="entry name" value="PI3Ka"/>
    <property type="match status" value="1"/>
</dbReference>
<dbReference type="InterPro" id="IPR036940">
    <property type="entry name" value="PI3/4_kinase_cat_sf"/>
</dbReference>
<dbReference type="InterPro" id="IPR042236">
    <property type="entry name" value="PI3K_accessory_sf"/>
</dbReference>
<proteinExistence type="inferred from homology"/>
<dbReference type="GO" id="GO:0005886">
    <property type="term" value="C:plasma membrane"/>
    <property type="evidence" value="ECO:0007669"/>
    <property type="project" value="TreeGrafter"/>
</dbReference>
<evidence type="ECO:0000256" key="1">
    <source>
        <dbReference type="ARBA" id="ARBA00006209"/>
    </source>
</evidence>
<evidence type="ECO:0000256" key="2">
    <source>
        <dbReference type="ARBA" id="ARBA00022679"/>
    </source>
</evidence>
<dbReference type="InterPro" id="IPR000403">
    <property type="entry name" value="PI3/4_kinase_cat_dom"/>
</dbReference>
<dbReference type="GO" id="GO:0005737">
    <property type="term" value="C:cytoplasm"/>
    <property type="evidence" value="ECO:0007669"/>
    <property type="project" value="TreeGrafter"/>
</dbReference>
<dbReference type="Gene3D" id="2.60.40.150">
    <property type="entry name" value="C2 domain"/>
    <property type="match status" value="1"/>
</dbReference>
<comment type="similarity">
    <text evidence="1">Belongs to the PI3/PI4-kinase family. Type III PI4K subfamily.</text>
</comment>
<feature type="domain" description="PI3K/PI4K catalytic" evidence="4">
    <location>
        <begin position="402"/>
        <end position="556"/>
    </location>
</feature>
<protein>
    <submittedName>
        <fullName evidence="6">Si:rp71-17i16.5</fullName>
    </submittedName>
</protein>
<dbReference type="Gene3D" id="1.25.40.70">
    <property type="entry name" value="Phosphatidylinositol 3-kinase, accessory domain (PIK)"/>
    <property type="match status" value="1"/>
</dbReference>
<name>A0A9J8A928_CYPCA</name>
<dbReference type="GO" id="GO:0035005">
    <property type="term" value="F:1-phosphatidylinositol-4-phosphate 3-kinase activity"/>
    <property type="evidence" value="ECO:0007669"/>
    <property type="project" value="TreeGrafter"/>
</dbReference>
<keyword evidence="3" id="KW-0418">Kinase</keyword>
<dbReference type="Gene3D" id="1.10.1070.11">
    <property type="entry name" value="Phosphatidylinositol 3-/4-kinase, catalytic domain"/>
    <property type="match status" value="2"/>
</dbReference>
<evidence type="ECO:0000256" key="3">
    <source>
        <dbReference type="ARBA" id="ARBA00022777"/>
    </source>
</evidence>
<keyword evidence="7" id="KW-1185">Reference proteome</keyword>
<dbReference type="Pfam" id="PF00613">
    <property type="entry name" value="PI3Ka"/>
    <property type="match status" value="1"/>
</dbReference>
<dbReference type="SUPFAM" id="SSF49562">
    <property type="entry name" value="C2 domain (Calcium/lipid-binding domain, CaLB)"/>
    <property type="match status" value="1"/>
</dbReference>
<evidence type="ECO:0000259" key="5">
    <source>
        <dbReference type="PROSITE" id="PS51545"/>
    </source>
</evidence>
<dbReference type="PANTHER" id="PTHR10048">
    <property type="entry name" value="PHOSPHATIDYLINOSITOL KINASE"/>
    <property type="match status" value="1"/>
</dbReference>
<dbReference type="SMART" id="SM00146">
    <property type="entry name" value="PI3Kc"/>
    <property type="match status" value="1"/>
</dbReference>
<dbReference type="PROSITE" id="PS00915">
    <property type="entry name" value="PI3_4_KINASE_1"/>
    <property type="match status" value="1"/>
</dbReference>
<dbReference type="InterPro" id="IPR001263">
    <property type="entry name" value="PI3K_accessory_dom"/>
</dbReference>
<dbReference type="PROSITE" id="PS50290">
    <property type="entry name" value="PI3_4_KINASE_3"/>
    <property type="match status" value="1"/>
</dbReference>
<organism evidence="6 7">
    <name type="scientific">Cyprinus carpio carpio</name>
    <dbReference type="NCBI Taxonomy" id="630221"/>
    <lineage>
        <taxon>Eukaryota</taxon>
        <taxon>Metazoa</taxon>
        <taxon>Chordata</taxon>
        <taxon>Craniata</taxon>
        <taxon>Vertebrata</taxon>
        <taxon>Euteleostomi</taxon>
        <taxon>Actinopterygii</taxon>
        <taxon>Neopterygii</taxon>
        <taxon>Teleostei</taxon>
        <taxon>Ostariophysi</taxon>
        <taxon>Cypriniformes</taxon>
        <taxon>Cyprinidae</taxon>
        <taxon>Cyprininae</taxon>
        <taxon>Cyprinus</taxon>
    </lineage>
</organism>
<reference evidence="6" key="1">
    <citation type="submission" date="2025-08" db="UniProtKB">
        <authorList>
            <consortium name="Ensembl"/>
        </authorList>
    </citation>
    <scope>IDENTIFICATION</scope>
</reference>
<dbReference type="GO" id="GO:0005943">
    <property type="term" value="C:phosphatidylinositol 3-kinase complex, class IA"/>
    <property type="evidence" value="ECO:0007669"/>
    <property type="project" value="TreeGrafter"/>
</dbReference>
<dbReference type="GO" id="GO:0043491">
    <property type="term" value="P:phosphatidylinositol 3-kinase/protein kinase B signal transduction"/>
    <property type="evidence" value="ECO:0007669"/>
    <property type="project" value="TreeGrafter"/>
</dbReference>
<dbReference type="PANTHER" id="PTHR10048:SF99">
    <property type="entry name" value="PHOSPHATIDYLINOSITOL 4,5-BISPHOSPHATE 3-KINASE CATALYTIC SUBUNIT GAMMA ISOFORM"/>
    <property type="match status" value="1"/>
</dbReference>
<dbReference type="Ensembl" id="ENSCCRT00000145480.1">
    <property type="protein sequence ID" value="ENSCCRP00000140513.1"/>
    <property type="gene ID" value="ENSCCRG00000074584.1"/>
</dbReference>
<dbReference type="GO" id="GO:0005944">
    <property type="term" value="C:phosphatidylinositol 3-kinase complex, class IB"/>
    <property type="evidence" value="ECO:0007669"/>
    <property type="project" value="TreeGrafter"/>
</dbReference>
<dbReference type="SUPFAM" id="SSF48371">
    <property type="entry name" value="ARM repeat"/>
    <property type="match status" value="1"/>
</dbReference>
<dbReference type="InterPro" id="IPR011009">
    <property type="entry name" value="Kinase-like_dom_sf"/>
</dbReference>
<dbReference type="GO" id="GO:0048015">
    <property type="term" value="P:phosphatidylinositol-mediated signaling"/>
    <property type="evidence" value="ECO:0007669"/>
    <property type="project" value="TreeGrafter"/>
</dbReference>
<dbReference type="GO" id="GO:0016303">
    <property type="term" value="F:1-phosphatidylinositol-3-kinase activity"/>
    <property type="evidence" value="ECO:0007669"/>
    <property type="project" value="TreeGrafter"/>
</dbReference>
<accession>A0A9J8A928</accession>
<dbReference type="Gene3D" id="3.30.1010.10">
    <property type="entry name" value="Phosphatidylinositol 3-kinase Catalytic Subunit, Chain A, domain 4"/>
    <property type="match status" value="1"/>
</dbReference>
<evidence type="ECO:0000259" key="4">
    <source>
        <dbReference type="PROSITE" id="PS50290"/>
    </source>
</evidence>
<dbReference type="Proteomes" id="UP001108240">
    <property type="component" value="Unplaced"/>
</dbReference>
<dbReference type="InterPro" id="IPR015433">
    <property type="entry name" value="PI3/4_kinase"/>
</dbReference>